<accession>E3M8K8</accession>
<dbReference type="OrthoDB" id="5834815at2759"/>
<dbReference type="EMBL" id="DS268429">
    <property type="protein sequence ID" value="EFO95839.1"/>
    <property type="molecule type" value="Genomic_DNA"/>
</dbReference>
<reference evidence="4" key="1">
    <citation type="submission" date="2007-07" db="EMBL/GenBank/DDBJ databases">
        <title>PCAP assembly of the Caenorhabditis remanei genome.</title>
        <authorList>
            <consortium name="The Caenorhabditis remanei Sequencing Consortium"/>
            <person name="Wilson R.K."/>
        </authorList>
    </citation>
    <scope>NUCLEOTIDE SEQUENCE [LARGE SCALE GENOMIC DNA]</scope>
    <source>
        <strain evidence="4">PB4641</strain>
    </source>
</reference>
<dbReference type="AlphaFoldDB" id="E3M8K8"/>
<dbReference type="PROSITE" id="PS50041">
    <property type="entry name" value="C_TYPE_LECTIN_2"/>
    <property type="match status" value="1"/>
</dbReference>
<sequence>MNPLFLLLLSLLGITVVSSIFINPNGVSGDYGGGGRSFSSSSSEEHGGRRHRHRHRRPPRPRPPRPQSSEEPPEPKRCPVDWMTFDRTDGPWCVKVFYGPATQAVAEQLCQAQQATLSGVQNANERMQVADAARVVVNQNGGGEMDVWLGAKRRAQCPNKPSCAPLNTFEWTDGSTTGTDGFWWPANEPNAIWFNNWGQQNCLVQLVSGNSAVARFGYPHGSMDDQHCQNNFRAYTCGKRA</sequence>
<feature type="domain" description="C-type lectin" evidence="3">
    <location>
        <begin position="89"/>
        <end position="229"/>
    </location>
</feature>
<evidence type="ECO:0000259" key="3">
    <source>
        <dbReference type="PROSITE" id="PS50041"/>
    </source>
</evidence>
<evidence type="ECO:0000313" key="5">
    <source>
        <dbReference type="Proteomes" id="UP000008281"/>
    </source>
</evidence>
<dbReference type="InParanoid" id="E3M8K8"/>
<proteinExistence type="predicted"/>
<feature type="region of interest" description="Disordered" evidence="1">
    <location>
        <begin position="31"/>
        <end position="80"/>
    </location>
</feature>
<keyword evidence="2" id="KW-0732">Signal</keyword>
<dbReference type="InterPro" id="IPR016187">
    <property type="entry name" value="CTDL_fold"/>
</dbReference>
<dbReference type="HOGENOM" id="CLU_058687_0_0_1"/>
<feature type="signal peptide" evidence="2">
    <location>
        <begin position="1"/>
        <end position="19"/>
    </location>
</feature>
<feature type="chain" id="PRO_5003174492" description="C-type lectin domain-containing protein" evidence="2">
    <location>
        <begin position="20"/>
        <end position="241"/>
    </location>
</feature>
<protein>
    <recommendedName>
        <fullName evidence="3">C-type lectin domain-containing protein</fullName>
    </recommendedName>
</protein>
<organism evidence="5">
    <name type="scientific">Caenorhabditis remanei</name>
    <name type="common">Caenorhabditis vulgaris</name>
    <dbReference type="NCBI Taxonomy" id="31234"/>
    <lineage>
        <taxon>Eukaryota</taxon>
        <taxon>Metazoa</taxon>
        <taxon>Ecdysozoa</taxon>
        <taxon>Nematoda</taxon>
        <taxon>Chromadorea</taxon>
        <taxon>Rhabditida</taxon>
        <taxon>Rhabditina</taxon>
        <taxon>Rhabditomorpha</taxon>
        <taxon>Rhabditoidea</taxon>
        <taxon>Rhabditidae</taxon>
        <taxon>Peloderinae</taxon>
        <taxon>Caenorhabditis</taxon>
    </lineage>
</organism>
<gene>
    <name evidence="4" type="ORF">CRE_13971</name>
</gene>
<feature type="compositionally biased region" description="Basic residues" evidence="1">
    <location>
        <begin position="48"/>
        <end position="63"/>
    </location>
</feature>
<evidence type="ECO:0000313" key="4">
    <source>
        <dbReference type="EMBL" id="EFO95839.1"/>
    </source>
</evidence>
<dbReference type="InterPro" id="IPR001304">
    <property type="entry name" value="C-type_lectin-like"/>
</dbReference>
<dbReference type="SMART" id="SM00034">
    <property type="entry name" value="CLECT"/>
    <property type="match status" value="1"/>
</dbReference>
<evidence type="ECO:0000256" key="1">
    <source>
        <dbReference type="SAM" id="MobiDB-lite"/>
    </source>
</evidence>
<dbReference type="PANTHER" id="PTHR47517">
    <property type="entry name" value="C-TYPE LECTIN-RELATED"/>
    <property type="match status" value="1"/>
</dbReference>
<name>E3M8K8_CAERE</name>
<dbReference type="InterPro" id="IPR016186">
    <property type="entry name" value="C-type_lectin-like/link_sf"/>
</dbReference>
<dbReference type="SUPFAM" id="SSF56436">
    <property type="entry name" value="C-type lectin-like"/>
    <property type="match status" value="1"/>
</dbReference>
<dbReference type="eggNOG" id="KOG4297">
    <property type="taxonomic scope" value="Eukaryota"/>
</dbReference>
<dbReference type="STRING" id="31234.E3M8K8"/>
<dbReference type="CDD" id="cd00037">
    <property type="entry name" value="CLECT"/>
    <property type="match status" value="1"/>
</dbReference>
<evidence type="ECO:0000256" key="2">
    <source>
        <dbReference type="SAM" id="SignalP"/>
    </source>
</evidence>
<dbReference type="Gene3D" id="3.10.100.10">
    <property type="entry name" value="Mannose-Binding Protein A, subunit A"/>
    <property type="match status" value="1"/>
</dbReference>
<dbReference type="Proteomes" id="UP000008281">
    <property type="component" value="Unassembled WGS sequence"/>
</dbReference>
<dbReference type="PANTHER" id="PTHR47517:SF2">
    <property type="entry name" value="C-TYPE LECTIN DOMAIN-CONTAINING PROTEIN"/>
    <property type="match status" value="1"/>
</dbReference>
<keyword evidence="5" id="KW-1185">Reference proteome</keyword>
<dbReference type="OMA" id="GQQNCLV"/>